<dbReference type="InterPro" id="IPR050498">
    <property type="entry name" value="Ycf3"/>
</dbReference>
<dbReference type="Proteomes" id="UP000584642">
    <property type="component" value="Unassembled WGS sequence"/>
</dbReference>
<dbReference type="Gene3D" id="1.25.40.10">
    <property type="entry name" value="Tetratricopeptide repeat domain"/>
    <property type="match status" value="1"/>
</dbReference>
<proteinExistence type="predicted"/>
<accession>A0ABX2THQ1</accession>
<evidence type="ECO:0000313" key="5">
    <source>
        <dbReference type="Proteomes" id="UP000584642"/>
    </source>
</evidence>
<dbReference type="SUPFAM" id="SSF48452">
    <property type="entry name" value="TPR-like"/>
    <property type="match status" value="1"/>
</dbReference>
<keyword evidence="2 3" id="KW-0802">TPR repeat</keyword>
<dbReference type="PROSITE" id="PS50005">
    <property type="entry name" value="TPR"/>
    <property type="match status" value="2"/>
</dbReference>
<dbReference type="InterPro" id="IPR011990">
    <property type="entry name" value="TPR-like_helical_dom_sf"/>
</dbReference>
<dbReference type="Pfam" id="PF14559">
    <property type="entry name" value="TPR_19"/>
    <property type="match status" value="1"/>
</dbReference>
<sequence length="352" mass="39413">MFDLGLVSLPVIALSALFGYAVFFDVDSVQFHNIEVPASLEYQGYTPQVVASRLAQQVKHIKEEARTARQMSSFSLPDEESPIQQLGRYYNFLTPIVAAQELLGLVEYSVFGDMVKTKSGLTLTVHGLASQTGKKFSSVRTGDDPEALIRQVALDTTRFIDPYIVASYQYERTVAEGGADFTSTIQELKNCVHALPESDLHWVHNLWGLVNFQTKRYDDAVEQFDLALKKSPGFVLPVYNIARVQAAKGEHEAAIATLRKVLEMDSKTNYRTPHAYTLWADLMVTLGQPDQAQELYQKAIKAGPEYGDAYANYGKLLRTQGKTADARILFGQALRLDPRRQDIRQNLDPLTQ</sequence>
<comment type="caution">
    <text evidence="4">The sequence shown here is derived from an EMBL/GenBank/DDBJ whole genome shotgun (WGS) entry which is preliminary data.</text>
</comment>
<dbReference type="SMART" id="SM00028">
    <property type="entry name" value="TPR"/>
    <property type="match status" value="4"/>
</dbReference>
<dbReference type="EMBL" id="JABFDB010000032">
    <property type="protein sequence ID" value="NYZ23865.1"/>
    <property type="molecule type" value="Genomic_DNA"/>
</dbReference>
<feature type="repeat" description="TPR" evidence="3">
    <location>
        <begin position="273"/>
        <end position="306"/>
    </location>
</feature>
<reference evidence="4 5" key="1">
    <citation type="submission" date="2020-05" db="EMBL/GenBank/DDBJ databases">
        <title>Azospirillum oleiclasticum sp. nov, a nitrogen-fixing and heavy crude oil-emulsifying bacterium isolated from the crude oil of Yumen Oilfield.</title>
        <authorList>
            <person name="Wu D."/>
            <person name="Cai M."/>
            <person name="Zhang X."/>
        </authorList>
    </citation>
    <scope>NUCLEOTIDE SEQUENCE [LARGE SCALE GENOMIC DNA]</scope>
    <source>
        <strain evidence="4 5">ROY-1-1-2</strain>
    </source>
</reference>
<evidence type="ECO:0000256" key="1">
    <source>
        <dbReference type="ARBA" id="ARBA00022737"/>
    </source>
</evidence>
<dbReference type="RefSeq" id="WP_180285645.1">
    <property type="nucleotide sequence ID" value="NZ_JABFDB010000032.1"/>
</dbReference>
<dbReference type="InterPro" id="IPR019734">
    <property type="entry name" value="TPR_rpt"/>
</dbReference>
<dbReference type="PANTHER" id="PTHR44858:SF17">
    <property type="match status" value="1"/>
</dbReference>
<evidence type="ECO:0000313" key="4">
    <source>
        <dbReference type="EMBL" id="NYZ23865.1"/>
    </source>
</evidence>
<dbReference type="PANTHER" id="PTHR44858">
    <property type="entry name" value="TETRATRICOPEPTIDE REPEAT PROTEIN 6"/>
    <property type="match status" value="1"/>
</dbReference>
<organism evidence="4 5">
    <name type="scientific">Azospirillum oleiclasticum</name>
    <dbReference type="NCBI Taxonomy" id="2735135"/>
    <lineage>
        <taxon>Bacteria</taxon>
        <taxon>Pseudomonadati</taxon>
        <taxon>Pseudomonadota</taxon>
        <taxon>Alphaproteobacteria</taxon>
        <taxon>Rhodospirillales</taxon>
        <taxon>Azospirillaceae</taxon>
        <taxon>Azospirillum</taxon>
    </lineage>
</organism>
<keyword evidence="1" id="KW-0677">Repeat</keyword>
<name>A0ABX2THQ1_9PROT</name>
<feature type="repeat" description="TPR" evidence="3">
    <location>
        <begin position="307"/>
        <end position="340"/>
    </location>
</feature>
<protein>
    <submittedName>
        <fullName evidence="4">Tetratricopeptide repeat protein</fullName>
    </submittedName>
</protein>
<dbReference type="Pfam" id="PF13432">
    <property type="entry name" value="TPR_16"/>
    <property type="match status" value="1"/>
</dbReference>
<evidence type="ECO:0000256" key="3">
    <source>
        <dbReference type="PROSITE-ProRule" id="PRU00339"/>
    </source>
</evidence>
<keyword evidence="5" id="KW-1185">Reference proteome</keyword>
<gene>
    <name evidence="4" type="ORF">HND93_29540</name>
</gene>
<evidence type="ECO:0000256" key="2">
    <source>
        <dbReference type="ARBA" id="ARBA00022803"/>
    </source>
</evidence>